<reference evidence="2" key="1">
    <citation type="submission" date="2024-07" db="EMBL/GenBank/DDBJ databases">
        <title>Two chromosome-level genome assemblies of Korean endemic species Abeliophyllum distichum and Forsythia ovata (Oleaceae).</title>
        <authorList>
            <person name="Jang H."/>
        </authorList>
    </citation>
    <scope>NUCLEOTIDE SEQUENCE [LARGE SCALE GENOMIC DNA]</scope>
</reference>
<dbReference type="EMBL" id="JBFOLK010000004">
    <property type="protein sequence ID" value="KAL2517170.1"/>
    <property type="molecule type" value="Genomic_DNA"/>
</dbReference>
<accession>A0ABD1TWS3</accession>
<keyword evidence="2" id="KW-1185">Reference proteome</keyword>
<protein>
    <submittedName>
        <fullName evidence="1">Uncharacterized protein</fullName>
    </submittedName>
</protein>
<dbReference type="AlphaFoldDB" id="A0ABD1TWS3"/>
<comment type="caution">
    <text evidence="1">The sequence shown here is derived from an EMBL/GenBank/DDBJ whole genome shotgun (WGS) entry which is preliminary data.</text>
</comment>
<gene>
    <name evidence="1" type="ORF">Adt_13417</name>
</gene>
<dbReference type="Proteomes" id="UP001604336">
    <property type="component" value="Unassembled WGS sequence"/>
</dbReference>
<sequence>MSKRSLEEEGVVVDSGRVKKSRMILSQKTSKLASTSSTAAQKPLPDSFDWTESINIGSRQDELDPAILEKLPPPFVVAASSIHKYWTFVWARTTEGADLSQLIKMVEMNTARSHVLNCKLYKVVAMKVDQLCSKVVGAEDIDALCLENKTLCARLATKTRGHKLFTK</sequence>
<evidence type="ECO:0000313" key="1">
    <source>
        <dbReference type="EMBL" id="KAL2517170.1"/>
    </source>
</evidence>
<evidence type="ECO:0000313" key="2">
    <source>
        <dbReference type="Proteomes" id="UP001604336"/>
    </source>
</evidence>
<proteinExistence type="predicted"/>
<name>A0ABD1TWS3_9LAMI</name>
<organism evidence="1 2">
    <name type="scientific">Abeliophyllum distichum</name>
    <dbReference type="NCBI Taxonomy" id="126358"/>
    <lineage>
        <taxon>Eukaryota</taxon>
        <taxon>Viridiplantae</taxon>
        <taxon>Streptophyta</taxon>
        <taxon>Embryophyta</taxon>
        <taxon>Tracheophyta</taxon>
        <taxon>Spermatophyta</taxon>
        <taxon>Magnoliopsida</taxon>
        <taxon>eudicotyledons</taxon>
        <taxon>Gunneridae</taxon>
        <taxon>Pentapetalae</taxon>
        <taxon>asterids</taxon>
        <taxon>lamiids</taxon>
        <taxon>Lamiales</taxon>
        <taxon>Oleaceae</taxon>
        <taxon>Forsythieae</taxon>
        <taxon>Abeliophyllum</taxon>
    </lineage>
</organism>